<evidence type="ECO:0000256" key="12">
    <source>
        <dbReference type="ARBA" id="ARBA00023136"/>
    </source>
</evidence>
<evidence type="ECO:0000256" key="1">
    <source>
        <dbReference type="ARBA" id="ARBA00004141"/>
    </source>
</evidence>
<dbReference type="RefSeq" id="WP_210296974.1">
    <property type="nucleotide sequence ID" value="NZ_JACIEZ010000005.1"/>
</dbReference>
<dbReference type="PIRSF" id="PIRSF000847">
    <property type="entry name" value="Phos_ph_gly_syn"/>
    <property type="match status" value="1"/>
</dbReference>
<dbReference type="EC" id="2.7.8.5" evidence="5"/>
<comment type="pathway">
    <text evidence="3">Lipid metabolism.</text>
</comment>
<evidence type="ECO:0000256" key="16">
    <source>
        <dbReference type="RuleBase" id="RU003750"/>
    </source>
</evidence>
<dbReference type="InterPro" id="IPR050324">
    <property type="entry name" value="CDP-alcohol_PTase-I"/>
</dbReference>
<evidence type="ECO:0000256" key="3">
    <source>
        <dbReference type="ARBA" id="ARBA00005189"/>
    </source>
</evidence>
<evidence type="ECO:0000313" key="18">
    <source>
        <dbReference type="EMBL" id="MBB4065518.1"/>
    </source>
</evidence>
<evidence type="ECO:0000256" key="7">
    <source>
        <dbReference type="ARBA" id="ARBA00022516"/>
    </source>
</evidence>
<keyword evidence="7" id="KW-0444">Lipid biosynthesis</keyword>
<keyword evidence="8 16" id="KW-0808">Transferase</keyword>
<evidence type="ECO:0000256" key="14">
    <source>
        <dbReference type="ARBA" id="ARBA00023264"/>
    </source>
</evidence>
<dbReference type="Proteomes" id="UP000528286">
    <property type="component" value="Unassembled WGS sequence"/>
</dbReference>
<dbReference type="Gene3D" id="1.20.120.1760">
    <property type="match status" value="1"/>
</dbReference>
<dbReference type="InterPro" id="IPR000462">
    <property type="entry name" value="CDP-OH_P_trans"/>
</dbReference>
<dbReference type="InterPro" id="IPR004570">
    <property type="entry name" value="Phosphatidylglycerol_P_synth"/>
</dbReference>
<comment type="catalytic activity">
    <reaction evidence="15">
        <text>a CDP-1,2-diacyl-sn-glycerol + sn-glycerol 3-phosphate = a 1,2-diacyl-sn-glycero-3-phospho-(1'-sn-glycero-3'-phosphate) + CMP + H(+)</text>
        <dbReference type="Rhea" id="RHEA:12593"/>
        <dbReference type="ChEBI" id="CHEBI:15378"/>
        <dbReference type="ChEBI" id="CHEBI:57597"/>
        <dbReference type="ChEBI" id="CHEBI:58332"/>
        <dbReference type="ChEBI" id="CHEBI:60110"/>
        <dbReference type="ChEBI" id="CHEBI:60377"/>
        <dbReference type="EC" id="2.7.8.5"/>
    </reaction>
</comment>
<gene>
    <name evidence="18" type="ORF">GGR23_002725</name>
</gene>
<accession>A0A7W6J671</accession>
<comment type="similarity">
    <text evidence="4 16">Belongs to the CDP-alcohol phosphatidyltransferase class-I family.</text>
</comment>
<evidence type="ECO:0000256" key="5">
    <source>
        <dbReference type="ARBA" id="ARBA00013170"/>
    </source>
</evidence>
<keyword evidence="10 17" id="KW-1133">Transmembrane helix</keyword>
<comment type="pathway">
    <text evidence="2">Phospholipid metabolism; phosphatidylglycerol biosynthesis; phosphatidylglycerol from CDP-diacylglycerol: step 1/2.</text>
</comment>
<evidence type="ECO:0000256" key="10">
    <source>
        <dbReference type="ARBA" id="ARBA00022989"/>
    </source>
</evidence>
<feature type="transmembrane region" description="Helical" evidence="17">
    <location>
        <begin position="88"/>
        <end position="109"/>
    </location>
</feature>
<dbReference type="GO" id="GO:0008444">
    <property type="term" value="F:CDP-diacylglycerol-glycerol-3-phosphate 3-phosphatidyltransferase activity"/>
    <property type="evidence" value="ECO:0007669"/>
    <property type="project" value="UniProtKB-EC"/>
</dbReference>
<evidence type="ECO:0000256" key="17">
    <source>
        <dbReference type="SAM" id="Phobius"/>
    </source>
</evidence>
<dbReference type="PROSITE" id="PS00379">
    <property type="entry name" value="CDP_ALCOHOL_P_TRANSF"/>
    <property type="match status" value="1"/>
</dbReference>
<keyword evidence="9 17" id="KW-0812">Transmembrane</keyword>
<feature type="transmembrane region" description="Helical" evidence="17">
    <location>
        <begin position="61"/>
        <end position="82"/>
    </location>
</feature>
<reference evidence="18 19" key="1">
    <citation type="submission" date="2020-08" db="EMBL/GenBank/DDBJ databases">
        <title>Genomic Encyclopedia of Type Strains, Phase IV (KMG-IV): sequencing the most valuable type-strain genomes for metagenomic binning, comparative biology and taxonomic classification.</title>
        <authorList>
            <person name="Goeker M."/>
        </authorList>
    </citation>
    <scope>NUCLEOTIDE SEQUENCE [LARGE SCALE GENOMIC DNA]</scope>
    <source>
        <strain evidence="18 19">DSM 29853</strain>
    </source>
</reference>
<dbReference type="PANTHER" id="PTHR14269">
    <property type="entry name" value="CDP-DIACYLGLYCEROL--GLYCEROL-3-PHOSPHATE 3-PHOSPHATIDYLTRANSFERASE-RELATED"/>
    <property type="match status" value="1"/>
</dbReference>
<dbReference type="AlphaFoldDB" id="A0A7W6J671"/>
<evidence type="ECO:0000256" key="4">
    <source>
        <dbReference type="ARBA" id="ARBA00010441"/>
    </source>
</evidence>
<keyword evidence="13" id="KW-0594">Phospholipid biosynthesis</keyword>
<keyword evidence="14" id="KW-1208">Phospholipid metabolism</keyword>
<evidence type="ECO:0000313" key="19">
    <source>
        <dbReference type="Proteomes" id="UP000528286"/>
    </source>
</evidence>
<evidence type="ECO:0000256" key="8">
    <source>
        <dbReference type="ARBA" id="ARBA00022679"/>
    </source>
</evidence>
<dbReference type="GO" id="GO:0016020">
    <property type="term" value="C:membrane"/>
    <property type="evidence" value="ECO:0007669"/>
    <property type="project" value="UniProtKB-SubCell"/>
</dbReference>
<keyword evidence="11" id="KW-0443">Lipid metabolism</keyword>
<evidence type="ECO:0000256" key="11">
    <source>
        <dbReference type="ARBA" id="ARBA00023098"/>
    </source>
</evidence>
<dbReference type="EMBL" id="JACIEZ010000005">
    <property type="protein sequence ID" value="MBB4065518.1"/>
    <property type="molecule type" value="Genomic_DNA"/>
</dbReference>
<evidence type="ECO:0000256" key="2">
    <source>
        <dbReference type="ARBA" id="ARBA00005042"/>
    </source>
</evidence>
<keyword evidence="19" id="KW-1185">Reference proteome</keyword>
<protein>
    <recommendedName>
        <fullName evidence="6">CDP-diacylglycerol--glycerol-3-phosphate 3-phosphatidyltransferase</fullName>
        <ecNumber evidence="5">2.7.8.5</ecNumber>
    </recommendedName>
</protein>
<name>A0A7W6J671_9HYPH</name>
<comment type="subcellular location">
    <subcellularLocation>
        <location evidence="1">Membrane</location>
        <topology evidence="1">Multi-pass membrane protein</topology>
    </subcellularLocation>
</comment>
<dbReference type="InterPro" id="IPR048254">
    <property type="entry name" value="CDP_ALCOHOL_P_TRANSF_CS"/>
</dbReference>
<dbReference type="Pfam" id="PF01066">
    <property type="entry name" value="CDP-OH_P_transf"/>
    <property type="match status" value="1"/>
</dbReference>
<evidence type="ECO:0000256" key="15">
    <source>
        <dbReference type="ARBA" id="ARBA00048586"/>
    </source>
</evidence>
<organism evidence="18 19">
    <name type="scientific">Gellertiella hungarica</name>
    <dbReference type="NCBI Taxonomy" id="1572859"/>
    <lineage>
        <taxon>Bacteria</taxon>
        <taxon>Pseudomonadati</taxon>
        <taxon>Pseudomonadota</taxon>
        <taxon>Alphaproteobacteria</taxon>
        <taxon>Hyphomicrobiales</taxon>
        <taxon>Rhizobiaceae</taxon>
        <taxon>Gellertiella</taxon>
    </lineage>
</organism>
<dbReference type="PANTHER" id="PTHR14269:SF62">
    <property type="entry name" value="CDP-DIACYLGLYCEROL--GLYCEROL-3-PHOSPHATE 3-PHOSPHATIDYLTRANSFERASE 1, CHLOROPLASTIC"/>
    <property type="match status" value="1"/>
</dbReference>
<proteinExistence type="inferred from homology"/>
<sequence length="185" mass="19579">MPITIPNIITIARFLLVPAVIYALAHGEMVLAFALFVTAGVSDAVDGFIARHFNQRSELGAWLDPLADKLLLVSVFVMLGVLGELPDWLIFLVVSRDVLIIGAVVLASVMDQPMEADPILVSKASTAAQITLAAVALAAPAFALEPGVLLTVLIGLVAVLTTLSAASYFRIWMRHMGVSGRSSGE</sequence>
<evidence type="ECO:0000256" key="6">
    <source>
        <dbReference type="ARBA" id="ARBA00014944"/>
    </source>
</evidence>
<comment type="caution">
    <text evidence="18">The sequence shown here is derived from an EMBL/GenBank/DDBJ whole genome shotgun (WGS) entry which is preliminary data.</text>
</comment>
<evidence type="ECO:0000256" key="13">
    <source>
        <dbReference type="ARBA" id="ARBA00023209"/>
    </source>
</evidence>
<keyword evidence="12 17" id="KW-0472">Membrane</keyword>
<dbReference type="FunFam" id="1.20.120.1760:FF:000033">
    <property type="entry name" value="CDP-alcohol phosphatidyltransferase"/>
    <property type="match status" value="1"/>
</dbReference>
<evidence type="ECO:0000256" key="9">
    <source>
        <dbReference type="ARBA" id="ARBA00022692"/>
    </source>
</evidence>
<dbReference type="InterPro" id="IPR043130">
    <property type="entry name" value="CDP-OH_PTrfase_TM_dom"/>
</dbReference>
<dbReference type="GO" id="GO:0046474">
    <property type="term" value="P:glycerophospholipid biosynthetic process"/>
    <property type="evidence" value="ECO:0007669"/>
    <property type="project" value="TreeGrafter"/>
</dbReference>
<feature type="transmembrane region" description="Helical" evidence="17">
    <location>
        <begin position="148"/>
        <end position="169"/>
    </location>
</feature>